<gene>
    <name evidence="1" type="ORF">Tci_896476</name>
</gene>
<dbReference type="AlphaFoldDB" id="A0A699UPE9"/>
<comment type="caution">
    <text evidence="1">The sequence shown here is derived from an EMBL/GenBank/DDBJ whole genome shotgun (WGS) entry which is preliminary data.</text>
</comment>
<name>A0A699UPE9_TANCI</name>
<proteinExistence type="predicted"/>
<reference evidence="1" key="1">
    <citation type="journal article" date="2019" name="Sci. Rep.">
        <title>Draft genome of Tanacetum cinerariifolium, the natural source of mosquito coil.</title>
        <authorList>
            <person name="Yamashiro T."/>
            <person name="Shiraishi A."/>
            <person name="Satake H."/>
            <person name="Nakayama K."/>
        </authorList>
    </citation>
    <scope>NUCLEOTIDE SEQUENCE</scope>
</reference>
<organism evidence="1">
    <name type="scientific">Tanacetum cinerariifolium</name>
    <name type="common">Dalmatian daisy</name>
    <name type="synonym">Chrysanthemum cinerariifolium</name>
    <dbReference type="NCBI Taxonomy" id="118510"/>
    <lineage>
        <taxon>Eukaryota</taxon>
        <taxon>Viridiplantae</taxon>
        <taxon>Streptophyta</taxon>
        <taxon>Embryophyta</taxon>
        <taxon>Tracheophyta</taxon>
        <taxon>Spermatophyta</taxon>
        <taxon>Magnoliopsida</taxon>
        <taxon>eudicotyledons</taxon>
        <taxon>Gunneridae</taxon>
        <taxon>Pentapetalae</taxon>
        <taxon>asterids</taxon>
        <taxon>campanulids</taxon>
        <taxon>Asterales</taxon>
        <taxon>Asteraceae</taxon>
        <taxon>Asteroideae</taxon>
        <taxon>Anthemideae</taxon>
        <taxon>Anthemidinae</taxon>
        <taxon>Tanacetum</taxon>
    </lineage>
</organism>
<protein>
    <submittedName>
        <fullName evidence="1">Uncharacterized protein</fullName>
    </submittedName>
</protein>
<evidence type="ECO:0000313" key="1">
    <source>
        <dbReference type="EMBL" id="GFD24507.1"/>
    </source>
</evidence>
<dbReference type="EMBL" id="BKCJ011352992">
    <property type="protein sequence ID" value="GFD24507.1"/>
    <property type="molecule type" value="Genomic_DNA"/>
</dbReference>
<accession>A0A699UPE9</accession>
<sequence>MVEISALSNGVDASGTWVRAKSRYSASEYCHTGSSVARVVDVQPVGVGQALFQPQYQAHVAQVFDTTQLGQPGVIC</sequence>